<sequence length="527" mass="56663">MSAPEQTGFRAGARRVFREAVRIAQLPRLDVRLVTAPPTTGPADTDAAASRVADVLRVRMAELGVPGVPVVQVALEPGAEFPRLHIAGQPCRIPQDRLAAALAPTGPVQGADGDDDDQAGADWPTEVATACQVAVEWDPSVVIGPPQRAALVSAVRKAGMTAHAPDVLGAALQAVVANGVSCRDTAAVVRVLETAQGGASTDAELAEVLIAGLSPGVVLVGLPQRLLREMTRDEVDPETFSRMRVRLYEELGLRVPDIDIRIDPRVPDGCCTVRLHHTAFRPQRLPEPVTIEALAAAVESRVREHAWWFVHLDEVHSTVDQVRLALPELVGAVTDRYSEVQLAVLARTLLAEAVPLRNPPRLMVLLLDVPAMGSGRDVVRLAEPHRSEPERPAPRPSPGQVLSYARQQVLEERTRTEPGLRDVVVDQVPDRPRAGNAGALHRGRPADTPPGFVNALLEQAARAVGSEWGLVAASQAERDVAHRLLHWQYPEVAVRVSQEFPPTYRLRPRPTGPVPAADGTARAETSA</sequence>
<proteinExistence type="predicted"/>
<keyword evidence="3" id="KW-1185">Reference proteome</keyword>
<evidence type="ECO:0000313" key="3">
    <source>
        <dbReference type="Proteomes" id="UP000198680"/>
    </source>
</evidence>
<dbReference type="EMBL" id="FNHE01000003">
    <property type="protein sequence ID" value="SDM10507.1"/>
    <property type="molecule type" value="Genomic_DNA"/>
</dbReference>
<reference evidence="3" key="1">
    <citation type="submission" date="2016-10" db="EMBL/GenBank/DDBJ databases">
        <authorList>
            <person name="Varghese N."/>
            <person name="Submissions S."/>
        </authorList>
    </citation>
    <scope>NUCLEOTIDE SEQUENCE [LARGE SCALE GENOMIC DNA]</scope>
    <source>
        <strain evidence="3">DSM 45419</strain>
    </source>
</reference>
<feature type="compositionally biased region" description="Basic and acidic residues" evidence="1">
    <location>
        <begin position="382"/>
        <end position="393"/>
    </location>
</feature>
<dbReference type="Proteomes" id="UP000198680">
    <property type="component" value="Unassembled WGS sequence"/>
</dbReference>
<organism evidence="2 3">
    <name type="scientific">Geodermatophilus siccatus</name>
    <dbReference type="NCBI Taxonomy" id="1137991"/>
    <lineage>
        <taxon>Bacteria</taxon>
        <taxon>Bacillati</taxon>
        <taxon>Actinomycetota</taxon>
        <taxon>Actinomycetes</taxon>
        <taxon>Geodermatophilales</taxon>
        <taxon>Geodermatophilaceae</taxon>
        <taxon>Geodermatophilus</taxon>
    </lineage>
</organism>
<evidence type="ECO:0000313" key="2">
    <source>
        <dbReference type="EMBL" id="SDM10507.1"/>
    </source>
</evidence>
<protein>
    <submittedName>
        <fullName evidence="2">Uncharacterized protein</fullName>
    </submittedName>
</protein>
<dbReference type="STRING" id="1137991.SAMN05660642_01678"/>
<evidence type="ECO:0000256" key="1">
    <source>
        <dbReference type="SAM" id="MobiDB-lite"/>
    </source>
</evidence>
<feature type="region of interest" description="Disordered" evidence="1">
    <location>
        <begin position="503"/>
        <end position="527"/>
    </location>
</feature>
<name>A0A1G9QJ14_9ACTN</name>
<dbReference type="RefSeq" id="WP_091216249.1">
    <property type="nucleotide sequence ID" value="NZ_FNHE01000003.1"/>
</dbReference>
<feature type="region of interest" description="Disordered" evidence="1">
    <location>
        <begin position="382"/>
        <end position="401"/>
    </location>
</feature>
<dbReference type="AlphaFoldDB" id="A0A1G9QJ14"/>
<gene>
    <name evidence="2" type="ORF">SAMN05660642_01678</name>
</gene>
<accession>A0A1G9QJ14</accession>